<dbReference type="FunFam" id="3.30.160.60:FF:001732">
    <property type="entry name" value="Zgc:162936"/>
    <property type="match status" value="1"/>
</dbReference>
<evidence type="ECO:0000256" key="8">
    <source>
        <dbReference type="PROSITE-ProRule" id="PRU01263"/>
    </source>
</evidence>
<organism evidence="12">
    <name type="scientific">Cacopsylla melanoneura</name>
    <dbReference type="NCBI Taxonomy" id="428564"/>
    <lineage>
        <taxon>Eukaryota</taxon>
        <taxon>Metazoa</taxon>
        <taxon>Ecdysozoa</taxon>
        <taxon>Arthropoda</taxon>
        <taxon>Hexapoda</taxon>
        <taxon>Insecta</taxon>
        <taxon>Pterygota</taxon>
        <taxon>Neoptera</taxon>
        <taxon>Paraneoptera</taxon>
        <taxon>Hemiptera</taxon>
        <taxon>Sternorrhyncha</taxon>
        <taxon>Psylloidea</taxon>
        <taxon>Psyllidae</taxon>
        <taxon>Psyllinae</taxon>
        <taxon>Cacopsylla</taxon>
    </lineage>
</organism>
<dbReference type="EMBL" id="HBUF01052533">
    <property type="protein sequence ID" value="CAG6622421.1"/>
    <property type="molecule type" value="Transcribed_RNA"/>
</dbReference>
<evidence type="ECO:0000256" key="9">
    <source>
        <dbReference type="SAM" id="MobiDB-lite"/>
    </source>
</evidence>
<evidence type="ECO:0000256" key="7">
    <source>
        <dbReference type="PROSITE-ProRule" id="PRU00042"/>
    </source>
</evidence>
<keyword evidence="4 7" id="KW-0863">Zinc-finger</keyword>
<keyword evidence="5 8" id="KW-0862">Zinc</keyword>
<dbReference type="SMART" id="SM00868">
    <property type="entry name" value="zf-AD"/>
    <property type="match status" value="1"/>
</dbReference>
<reference evidence="12" key="1">
    <citation type="submission" date="2021-05" db="EMBL/GenBank/DDBJ databases">
        <authorList>
            <person name="Alioto T."/>
            <person name="Alioto T."/>
            <person name="Gomez Garrido J."/>
        </authorList>
    </citation>
    <scope>NUCLEOTIDE SEQUENCE</scope>
</reference>
<dbReference type="PROSITE" id="PS50157">
    <property type="entry name" value="ZINC_FINGER_C2H2_2"/>
    <property type="match status" value="8"/>
</dbReference>
<evidence type="ECO:0000256" key="3">
    <source>
        <dbReference type="ARBA" id="ARBA00022737"/>
    </source>
</evidence>
<evidence type="ECO:0000256" key="4">
    <source>
        <dbReference type="ARBA" id="ARBA00022771"/>
    </source>
</evidence>
<dbReference type="SMART" id="SM00355">
    <property type="entry name" value="ZnF_C2H2"/>
    <property type="match status" value="10"/>
</dbReference>
<dbReference type="GO" id="GO:0005694">
    <property type="term" value="C:chromosome"/>
    <property type="evidence" value="ECO:0007669"/>
    <property type="project" value="UniProtKB-ARBA"/>
</dbReference>
<feature type="binding site" evidence="8">
    <location>
        <position position="92"/>
    </location>
    <ligand>
        <name>Zn(2+)</name>
        <dbReference type="ChEBI" id="CHEBI:29105"/>
    </ligand>
</feature>
<dbReference type="Gene3D" id="3.30.160.60">
    <property type="entry name" value="Classic Zinc Finger"/>
    <property type="match status" value="7"/>
</dbReference>
<evidence type="ECO:0000256" key="2">
    <source>
        <dbReference type="ARBA" id="ARBA00022723"/>
    </source>
</evidence>
<dbReference type="InterPro" id="IPR012934">
    <property type="entry name" value="Znf_AD"/>
</dbReference>
<evidence type="ECO:0000313" key="12">
    <source>
        <dbReference type="EMBL" id="CAG6622421.1"/>
    </source>
</evidence>
<dbReference type="GO" id="GO:0008270">
    <property type="term" value="F:zinc ion binding"/>
    <property type="evidence" value="ECO:0007669"/>
    <property type="project" value="UniProtKB-UniRule"/>
</dbReference>
<dbReference type="FunFam" id="3.30.160.60:FF:000446">
    <property type="entry name" value="Zinc finger protein"/>
    <property type="match status" value="1"/>
</dbReference>
<feature type="domain" description="C2H2-type" evidence="10">
    <location>
        <begin position="327"/>
        <end position="354"/>
    </location>
</feature>
<dbReference type="SUPFAM" id="SSF57716">
    <property type="entry name" value="Glucocorticoid receptor-like (DNA-binding domain)"/>
    <property type="match status" value="1"/>
</dbReference>
<dbReference type="InterPro" id="IPR013087">
    <property type="entry name" value="Znf_C2H2_type"/>
</dbReference>
<proteinExistence type="predicted"/>
<dbReference type="Pfam" id="PF07776">
    <property type="entry name" value="zf-AD"/>
    <property type="match status" value="1"/>
</dbReference>
<dbReference type="InterPro" id="IPR036236">
    <property type="entry name" value="Znf_C2H2_sf"/>
</dbReference>
<dbReference type="PROSITE" id="PS51915">
    <property type="entry name" value="ZAD"/>
    <property type="match status" value="1"/>
</dbReference>
<evidence type="ECO:0000256" key="1">
    <source>
        <dbReference type="ARBA" id="ARBA00004123"/>
    </source>
</evidence>
<feature type="domain" description="C2H2-type" evidence="10">
    <location>
        <begin position="256"/>
        <end position="279"/>
    </location>
</feature>
<feature type="region of interest" description="Disordered" evidence="9">
    <location>
        <begin position="524"/>
        <end position="543"/>
    </location>
</feature>
<feature type="compositionally biased region" description="Acidic residues" evidence="9">
    <location>
        <begin position="291"/>
        <end position="301"/>
    </location>
</feature>
<feature type="domain" description="C2H2-type" evidence="10">
    <location>
        <begin position="425"/>
        <end position="452"/>
    </location>
</feature>
<dbReference type="GO" id="GO:0005634">
    <property type="term" value="C:nucleus"/>
    <property type="evidence" value="ECO:0007669"/>
    <property type="project" value="UniProtKB-SubCell"/>
</dbReference>
<feature type="domain" description="ZAD" evidence="11">
    <location>
        <begin position="45"/>
        <end position="119"/>
    </location>
</feature>
<dbReference type="PANTHER" id="PTHR24379:SF127">
    <property type="entry name" value="BLOODY FINGERS-RELATED"/>
    <property type="match status" value="1"/>
</dbReference>
<evidence type="ECO:0000256" key="6">
    <source>
        <dbReference type="ARBA" id="ARBA00023242"/>
    </source>
</evidence>
<feature type="region of interest" description="Disordered" evidence="9">
    <location>
        <begin position="282"/>
        <end position="301"/>
    </location>
</feature>
<feature type="binding site" evidence="8">
    <location>
        <position position="50"/>
    </location>
    <ligand>
        <name>Zn(2+)</name>
        <dbReference type="ChEBI" id="CHEBI:29105"/>
    </ligand>
</feature>
<evidence type="ECO:0000259" key="11">
    <source>
        <dbReference type="PROSITE" id="PS51915"/>
    </source>
</evidence>
<feature type="domain" description="C2H2-type" evidence="10">
    <location>
        <begin position="352"/>
        <end position="374"/>
    </location>
</feature>
<dbReference type="SUPFAM" id="SSF57667">
    <property type="entry name" value="beta-beta-alpha zinc fingers"/>
    <property type="match status" value="3"/>
</dbReference>
<keyword evidence="2 8" id="KW-0479">Metal-binding</keyword>
<keyword evidence="6" id="KW-0539">Nucleus</keyword>
<dbReference type="GO" id="GO:0043565">
    <property type="term" value="F:sequence-specific DNA binding"/>
    <property type="evidence" value="ECO:0007669"/>
    <property type="project" value="UniProtKB-ARBA"/>
</dbReference>
<dbReference type="EMBL" id="HBUF01246441">
    <property type="protein sequence ID" value="CAG6678591.1"/>
    <property type="molecule type" value="Transcribed_RNA"/>
</dbReference>
<dbReference type="Gene3D" id="3.40.1800.20">
    <property type="match status" value="1"/>
</dbReference>
<comment type="subcellular location">
    <subcellularLocation>
        <location evidence="1">Nucleus</location>
    </subcellularLocation>
</comment>
<dbReference type="FunFam" id="3.30.160.60:FF:001498">
    <property type="entry name" value="Zinc finger protein 404"/>
    <property type="match status" value="1"/>
</dbReference>
<keyword evidence="3" id="KW-0677">Repeat</keyword>
<feature type="domain" description="C2H2-type" evidence="10">
    <location>
        <begin position="509"/>
        <end position="536"/>
    </location>
</feature>
<dbReference type="EMBL" id="HBUF01246443">
    <property type="protein sequence ID" value="CAG6678595.1"/>
    <property type="molecule type" value="Transcribed_RNA"/>
</dbReference>
<feature type="domain" description="C2H2-type" evidence="10">
    <location>
        <begin position="392"/>
        <end position="420"/>
    </location>
</feature>
<dbReference type="PROSITE" id="PS00028">
    <property type="entry name" value="ZINC_FINGER_C2H2_1"/>
    <property type="match status" value="8"/>
</dbReference>
<dbReference type="EMBL" id="HBUF01389225">
    <property type="protein sequence ID" value="CAG6733244.1"/>
    <property type="molecule type" value="Transcribed_RNA"/>
</dbReference>
<dbReference type="AlphaFoldDB" id="A0A8D8M8D2"/>
<accession>A0A8D8M8D2</accession>
<feature type="domain" description="C2H2-type" evidence="10">
    <location>
        <begin position="453"/>
        <end position="480"/>
    </location>
</feature>
<feature type="binding site" evidence="8">
    <location>
        <position position="95"/>
    </location>
    <ligand>
        <name>Zn(2+)</name>
        <dbReference type="ChEBI" id="CHEBI:29105"/>
    </ligand>
</feature>
<protein>
    <submittedName>
        <fullName evidence="12">Zinc finger protein 2 homolog</fullName>
    </submittedName>
</protein>
<dbReference type="PANTHER" id="PTHR24379">
    <property type="entry name" value="KRAB AND ZINC FINGER DOMAIN-CONTAINING"/>
    <property type="match status" value="1"/>
</dbReference>
<feature type="domain" description="C2H2-type" evidence="10">
    <location>
        <begin position="481"/>
        <end position="508"/>
    </location>
</feature>
<evidence type="ECO:0000259" key="10">
    <source>
        <dbReference type="PROSITE" id="PS50157"/>
    </source>
</evidence>
<dbReference type="Pfam" id="PF00096">
    <property type="entry name" value="zf-C2H2"/>
    <property type="match status" value="6"/>
</dbReference>
<name>A0A8D8M8D2_9HEMI</name>
<evidence type="ECO:0000256" key="5">
    <source>
        <dbReference type="ARBA" id="ARBA00022833"/>
    </source>
</evidence>
<feature type="binding site" evidence="8">
    <location>
        <position position="47"/>
    </location>
    <ligand>
        <name>Zn(2+)</name>
        <dbReference type="ChEBI" id="CHEBI:29105"/>
    </ligand>
</feature>
<sequence length="607" mass="68985">MSSSTQPLGTNVAEHYISDDEMDLTETGIQMSMEPAEWGDKVTIVHCRLCTTIIHKSEAVSIYESEKNIADKISQCVPVLIVPQDDFSKYICETCSDQLELCTDLILKSIEAEKFFRRKQFEEKLQKQELAKKNKKTMQVNKTIRKNLSPDGPVICDLCGHKRFTNMETFDSHMISIHDAPQLGHPELVFLLDGRAQYECRACRVHCDTEPELREHEKSHTDLTCKSCGQFHSTAQALHHHSCPSAAIVPYSLLSTVCNICDATFEKYAQLRIHMREEHVCGPFDEQPSQPEEEEDDEAAVDDVEAMEDDVTGDVSLGLEEKSTTKFQCLKCDRRFVNLGNLARHAVTHFEQSCDVCQKKFTSPTALAKHRRQHGDCAARESGGGGSIVVPDTCHKCGRVFTKHTELVKHLESEHNIPRSESSPWCCRFCNKRMMTKLSLSIHERIHTGQRPFTCDWCGQGFRSKANLLQHHPVHTGVRKYSCNVCGKAFSRKSFVTTHMRVHTGDRPYGCDVCQAKFTQVGDMRRHRKKHEEKSRGGIYVKPPSREKQSNLLLSEMEEQLYEPDGELIVEQNPVSIIEIHIPGENTAAAEPNQFRMLTYEDETIET</sequence>
<dbReference type="EMBL" id="HBUF01052535">
    <property type="protein sequence ID" value="CAG6622425.1"/>
    <property type="molecule type" value="Transcribed_RNA"/>
</dbReference>
<dbReference type="GO" id="GO:0045893">
    <property type="term" value="P:positive regulation of DNA-templated transcription"/>
    <property type="evidence" value="ECO:0007669"/>
    <property type="project" value="UniProtKB-ARBA"/>
</dbReference>